<dbReference type="EMBL" id="LN734822">
    <property type="protein sequence ID" value="CEL25480.1"/>
    <property type="molecule type" value="Genomic_DNA"/>
</dbReference>
<dbReference type="Proteomes" id="UP000062768">
    <property type="component" value="Chromosome I"/>
</dbReference>
<evidence type="ECO:0000313" key="13">
    <source>
        <dbReference type="EMBL" id="CEL25480.1"/>
    </source>
</evidence>
<keyword evidence="2 9" id="KW-0533">Nickel</keyword>
<protein>
    <recommendedName>
        <fullName evidence="9">Acetyl-CoA decarbonylase/synthase complex subunit beta</fullName>
        <shortName evidence="9">ACDS complex subunit beta</shortName>
        <ecNumber evidence="9">2.3.1.169</ecNumber>
    </recommendedName>
    <alternativeName>
        <fullName evidence="9">ACDS complex acyltransferase</fullName>
    </alternativeName>
</protein>
<evidence type="ECO:0000256" key="5">
    <source>
        <dbReference type="ARBA" id="ARBA00023004"/>
    </source>
</evidence>
<reference evidence="11" key="1">
    <citation type="submission" date="2013-12" db="EMBL/GenBank/DDBJ databases">
        <title>The complete genome sequence of Methanobacterium sp. BRM9.</title>
        <authorList>
            <consortium name="Pastoral Greenhouse Gas Research Consortium"/>
            <person name="Kelly W.J."/>
            <person name="Leahy S.C."/>
            <person name="Perry R."/>
            <person name="Li D."/>
            <person name="Altermann E."/>
            <person name="Lambie S.C."/>
            <person name="Attwood G.T."/>
        </authorList>
    </citation>
    <scope>NUCLEOTIDE SEQUENCE [LARGE SCALE GENOMIC DNA]</scope>
    <source>
        <strain evidence="11">BRM9</strain>
    </source>
</reference>
<evidence type="ECO:0000259" key="10">
    <source>
        <dbReference type="Pfam" id="PF19436"/>
    </source>
</evidence>
<dbReference type="InterPro" id="IPR011254">
    <property type="entry name" value="Prismane-like_sf"/>
</dbReference>
<dbReference type="EMBL" id="LN515531">
    <property type="protein sequence ID" value="CEA13115.1"/>
    <property type="molecule type" value="Genomic_DNA"/>
</dbReference>
<dbReference type="KEGG" id="mfi:DSM1535_0761"/>
<sequence>MFEDIPVDVSPMYEGERIRSANMFVELAGPKSLGAELVQVEENVEDGKIEVIGPELDAMQEGDIHPLGILIEIQGEHLEKELEGVIERRTHELCNYVKGFMHLNQRDAIWCRVSKEALAAGFKLEHLAKTLAILFKEEFPLIESIAITILTEPAKVEEFVAKAKEEYQTRDARARELSDEDVDVFYGCVMCQSFAPTHVCVVTPDRTALCGAINWFDCRAAAKMDPDGPIFEVEKGDIIDNVKGEYSNVNSVLTERSQGTVERVFLHSVFEYPHTSCGCFEAVAFYMPELDGIGIVDRDFRGETPLGIPFSAMAGQCSGGKQVEGFTGLSLEYMRSPKFLQADGGYERVVWLPKEIKDSLEEFIPEDIKDKIPTEEDASSLKEIRSFLEEKGHPIMERIKTPEAEVPEEEITVEETPELGGEMEMEEMAMAPVAYAPELTVPSSGGVKIIFKNAKVYAEKVIIKKK</sequence>
<keyword evidence="3 9" id="KW-0808">Transferase</keyword>
<dbReference type="Proteomes" id="UP000029661">
    <property type="component" value="Chromosome"/>
</dbReference>
<feature type="binding site" evidence="9">
    <location>
        <position position="191"/>
    </location>
    <ligand>
        <name>[Ni-Fe-S] cluster</name>
        <dbReference type="ChEBI" id="CHEBI:60400"/>
    </ligand>
</feature>
<dbReference type="PATRIC" id="fig|2162.10.peg.1924"/>
<dbReference type="GO" id="GO:0043884">
    <property type="term" value="F:CO-methylating acetyl-CoA synthase activity"/>
    <property type="evidence" value="ECO:0007669"/>
    <property type="project" value="UniProtKB-EC"/>
</dbReference>
<dbReference type="PANTHER" id="PTHR42281">
    <property type="match status" value="1"/>
</dbReference>
<dbReference type="GO" id="GO:0005506">
    <property type="term" value="F:iron ion binding"/>
    <property type="evidence" value="ECO:0007669"/>
    <property type="project" value="UniProtKB-UniRule"/>
</dbReference>
<dbReference type="EMBL" id="CP006933">
    <property type="protein sequence ID" value="AIS31617.1"/>
    <property type="molecule type" value="Genomic_DNA"/>
</dbReference>
<dbReference type="PANTHER" id="PTHR42281:SF1">
    <property type="entry name" value="ACETYL-COA DECARBONYLASE_SYNTHASE COMPLEX SUBUNIT BETA 1"/>
    <property type="match status" value="1"/>
</dbReference>
<evidence type="ECO:0000256" key="2">
    <source>
        <dbReference type="ARBA" id="ARBA00022596"/>
    </source>
</evidence>
<evidence type="ECO:0000256" key="7">
    <source>
        <dbReference type="ARBA" id="ARBA00023315"/>
    </source>
</evidence>
<accession>A0A090I599</accession>
<evidence type="ECO:0000313" key="14">
    <source>
        <dbReference type="EMBL" id="MBF4475836.1"/>
    </source>
</evidence>
<dbReference type="GO" id="GO:0016407">
    <property type="term" value="F:acetyltransferase activity"/>
    <property type="evidence" value="ECO:0007669"/>
    <property type="project" value="UniProtKB-UniRule"/>
</dbReference>
<evidence type="ECO:0000256" key="6">
    <source>
        <dbReference type="ARBA" id="ARBA00023014"/>
    </source>
</evidence>
<dbReference type="Gene3D" id="3.40.970.20">
    <property type="entry name" value="Carbon monoxide dehydrogenase alpha subunit. Chain D, domain 4"/>
    <property type="match status" value="1"/>
</dbReference>
<dbReference type="Pfam" id="PF03598">
    <property type="entry name" value="CdhC"/>
    <property type="match status" value="1"/>
</dbReference>
<dbReference type="GeneID" id="26740087"/>
<reference evidence="14" key="4">
    <citation type="submission" date="2020-10" db="EMBL/GenBank/DDBJ databases">
        <title>Dehalococcoides mccartyi of a TCE/Cr reducing biochatode.</title>
        <authorList>
            <person name="Matturro B."/>
        </authorList>
    </citation>
    <scope>NUCLEOTIDE SEQUENCE</scope>
    <source>
        <strain evidence="14">Bin2</strain>
    </source>
</reference>
<dbReference type="AlphaFoldDB" id="A0A090I599"/>
<proteinExistence type="inferred from homology"/>
<dbReference type="EC" id="2.3.1.169" evidence="9"/>
<dbReference type="Proteomes" id="UP000606900">
    <property type="component" value="Unassembled WGS sequence"/>
</dbReference>
<dbReference type="SUPFAM" id="SSF56821">
    <property type="entry name" value="Prismane protein-like"/>
    <property type="match status" value="1"/>
</dbReference>
<dbReference type="HAMAP" id="MF_01138">
    <property type="entry name" value="CdhC"/>
    <property type="match status" value="1"/>
</dbReference>
<keyword evidence="5 9" id="KW-0408">Iron</keyword>
<dbReference type="Gene3D" id="3.30.1650.10">
    <property type="entry name" value="Bifunctional carbon monoxide dehydrogenase/acetyl-coa synthase(codh/acs), Chain M, domain 3"/>
    <property type="match status" value="1"/>
</dbReference>
<comment type="similarity">
    <text evidence="1 9">Belongs to the CdhC family.</text>
</comment>
<keyword evidence="15" id="KW-1185">Reference proteome</keyword>
<organism evidence="12">
    <name type="scientific">Methanobacterium formicicum</name>
    <dbReference type="NCBI Taxonomy" id="2162"/>
    <lineage>
        <taxon>Archaea</taxon>
        <taxon>Methanobacteriati</taxon>
        <taxon>Methanobacteriota</taxon>
        <taxon>Methanomada group</taxon>
        <taxon>Methanobacteria</taxon>
        <taxon>Methanobacteriales</taxon>
        <taxon>Methanobacteriaceae</taxon>
        <taxon>Methanobacterium</taxon>
    </lineage>
</organism>
<name>A0A090I599_METFO</name>
<dbReference type="GO" id="GO:0006084">
    <property type="term" value="P:acetyl-CoA metabolic process"/>
    <property type="evidence" value="ECO:0007669"/>
    <property type="project" value="InterPro"/>
</dbReference>
<dbReference type="GO" id="GO:0051536">
    <property type="term" value="F:iron-sulfur cluster binding"/>
    <property type="evidence" value="ECO:0007669"/>
    <property type="project" value="UniProtKB-KW"/>
</dbReference>
<comment type="function">
    <text evidence="9">Part of a complex that catalyzes the reversible cleavage of acetyl-CoA, allowing autotrophic growth from CO(2). The alpha-epsilon complex generates CO from CO(2), while the beta subunit (this protein) combines the CO with CoA and a methyl group to form acetyl-CoA. The methyl group, which is incorporated into acetyl-CoA, is transferred to the beta subunit by a corrinoid iron-sulfur protein (the gamma-delta complex).</text>
</comment>
<comment type="cofactor">
    <cofactor evidence="9">
        <name>[Ni-Fe-S] cluster</name>
        <dbReference type="ChEBI" id="CHEBI:60400"/>
    </cofactor>
    <text evidence="9">Binds 1 [Ni-Fe-S] cluster.</text>
</comment>
<dbReference type="InterPro" id="IPR023432">
    <property type="entry name" value="CO_DH/Ac-CoA_synth_bsu_arc"/>
</dbReference>
<evidence type="ECO:0000313" key="12">
    <source>
        <dbReference type="EMBL" id="CEA13115.1"/>
    </source>
</evidence>
<comment type="catalytic activity">
    <reaction evidence="9">
        <text>Co(I)-[corrinoid Fe-S protein] + acetyl-CoA + H(+) = methyl-Co(III)-[corrinoid Fe-S protein] + CO + CoA</text>
        <dbReference type="Rhea" id="RHEA:45212"/>
        <dbReference type="Rhea" id="RHEA-COMP:11110"/>
        <dbReference type="Rhea" id="RHEA-COMP:11111"/>
        <dbReference type="ChEBI" id="CHEBI:15378"/>
        <dbReference type="ChEBI" id="CHEBI:17245"/>
        <dbReference type="ChEBI" id="CHEBI:57287"/>
        <dbReference type="ChEBI" id="CHEBI:57288"/>
        <dbReference type="ChEBI" id="CHEBI:85033"/>
        <dbReference type="ChEBI" id="CHEBI:85035"/>
        <dbReference type="EC" id="2.3.1.169"/>
    </reaction>
</comment>
<keyword evidence="7 9" id="KW-0012">Acyltransferase</keyword>
<comment type="subunit">
    <text evidence="8 9">Monomer. The ACDS complex is made up of alpha, epsilon, beta, gamma and delta chains with a probable stoichiometry of (alpha(2)epsilon(2))(4)-beta(8)-(gamma(1)delta(1))(8).</text>
</comment>
<keyword evidence="4 9" id="KW-0479">Metal-binding</keyword>
<dbReference type="InterPro" id="IPR004461">
    <property type="entry name" value="CO_DH/Ac-CoA_synth_bsu"/>
</dbReference>
<dbReference type="RefSeq" id="WP_048072368.1">
    <property type="nucleotide sequence ID" value="NZ_CALCVY010000279.1"/>
</dbReference>
<feature type="binding site" evidence="9">
    <location>
        <position position="188"/>
    </location>
    <ligand>
        <name>[Ni-Fe-S] cluster</name>
        <dbReference type="ChEBI" id="CHEBI:60400"/>
    </ligand>
</feature>
<evidence type="ECO:0000256" key="4">
    <source>
        <dbReference type="ARBA" id="ARBA00022723"/>
    </source>
</evidence>
<feature type="binding site" evidence="9">
    <location>
        <position position="279"/>
    </location>
    <ligand>
        <name>[Ni-Fe-S] cluster</name>
        <dbReference type="ChEBI" id="CHEBI:60400"/>
    </ligand>
</feature>
<evidence type="ECO:0000256" key="3">
    <source>
        <dbReference type="ARBA" id="ARBA00022679"/>
    </source>
</evidence>
<dbReference type="GO" id="GO:0016151">
    <property type="term" value="F:nickel cation binding"/>
    <property type="evidence" value="ECO:0007669"/>
    <property type="project" value="UniProtKB-UniRule"/>
</dbReference>
<evidence type="ECO:0000313" key="15">
    <source>
        <dbReference type="Proteomes" id="UP000062768"/>
    </source>
</evidence>
<dbReference type="EMBL" id="JADIIL010000037">
    <property type="protein sequence ID" value="MBF4475836.1"/>
    <property type="molecule type" value="Genomic_DNA"/>
</dbReference>
<reference evidence="12" key="2">
    <citation type="submission" date="2014-08" db="EMBL/GenBank/DDBJ databases">
        <authorList>
            <person name="Wibberg D."/>
        </authorList>
    </citation>
    <scope>NUCLEOTIDE SEQUENCE</scope>
</reference>
<evidence type="ECO:0000256" key="1">
    <source>
        <dbReference type="ARBA" id="ARBA00006862"/>
    </source>
</evidence>
<dbReference type="Pfam" id="PF19436">
    <property type="entry name" value="ACS_CODH_B_C"/>
    <property type="match status" value="1"/>
</dbReference>
<feature type="domain" description="CO dehydrogenase/acetyl-CoA synthase complex beta subunit C-terminal" evidence="10">
    <location>
        <begin position="167"/>
        <end position="397"/>
    </location>
</feature>
<evidence type="ECO:0000256" key="9">
    <source>
        <dbReference type="HAMAP-Rule" id="MF_01138"/>
    </source>
</evidence>
<dbReference type="InterPro" id="IPR038571">
    <property type="entry name" value="CO_DH/Ac-CoA_synth_bsu_3_sf"/>
</dbReference>
<dbReference type="Gene3D" id="3.40.1470.10">
    <property type="entry name" value="Bifunctional carbon monoxide dehydrogenase/acetyl-coa synthase(codh/acs), Chain M, domain 5"/>
    <property type="match status" value="1"/>
</dbReference>
<dbReference type="NCBIfam" id="NF003379">
    <property type="entry name" value="PRK04456.1"/>
    <property type="match status" value="1"/>
</dbReference>
<dbReference type="GO" id="GO:0043885">
    <property type="term" value="F:anaerobic carbon-monoxide dehydrogenase activity"/>
    <property type="evidence" value="ECO:0007669"/>
    <property type="project" value="InterPro"/>
</dbReference>
<dbReference type="NCBIfam" id="TIGR00316">
    <property type="entry name" value="cdhC"/>
    <property type="match status" value="1"/>
</dbReference>
<dbReference type="KEGG" id="mfc:BRM9_0799"/>
<evidence type="ECO:0000313" key="11">
    <source>
        <dbReference type="EMBL" id="AIS31617.1"/>
    </source>
</evidence>
<reference evidence="13" key="3">
    <citation type="submission" date="2014-09" db="EMBL/GenBank/DDBJ databases">
        <authorList>
            <person name="Bishop-Lilly K.A."/>
            <person name="Broomall S.M."/>
            <person name="Chain P.S."/>
            <person name="Chertkov O."/>
            <person name="Coyne S.R."/>
            <person name="Daligault H.E."/>
            <person name="Davenport K.W."/>
            <person name="Erkkila T."/>
            <person name="Frey K.G."/>
            <person name="Gibbons H.S."/>
            <person name="Gu W."/>
            <person name="Jaissle J."/>
            <person name="Johnson S.L."/>
            <person name="Koroleva G.I."/>
            <person name="Ladner J.T."/>
            <person name="Lo C.-C."/>
            <person name="Minogue T.D."/>
            <person name="Munk C."/>
            <person name="Palacios G.F."/>
            <person name="Redden C.L."/>
            <person name="Rosenzweig C.N."/>
            <person name="Scholz M.B."/>
            <person name="Teshima H."/>
            <person name="Xu Y."/>
        </authorList>
    </citation>
    <scope>NUCLEOTIDE SEQUENCE</scope>
    <source>
        <strain evidence="13">Mb9</strain>
    </source>
</reference>
<dbReference type="InterPro" id="IPR045822">
    <property type="entry name" value="ACS_CODH_B_C"/>
</dbReference>
<dbReference type="OrthoDB" id="69951at2157"/>
<keyword evidence="6 9" id="KW-0411">Iron-sulfur</keyword>
<gene>
    <name evidence="9 12" type="primary">cdhC</name>
    <name evidence="11" type="ORF">BRM9_0799</name>
    <name evidence="12" type="ORF">DSM1535_0761</name>
    <name evidence="14" type="ORF">ISP06_10280</name>
    <name evidence="13" type="ORF">MB9_1852</name>
</gene>
<feature type="binding site" evidence="9">
    <location>
        <position position="277"/>
    </location>
    <ligand>
        <name>[Ni-Fe-S] cluster</name>
        <dbReference type="ChEBI" id="CHEBI:60400"/>
    </ligand>
</feature>
<dbReference type="STRING" id="2162.BRM9_0799"/>
<evidence type="ECO:0000256" key="8">
    <source>
        <dbReference type="ARBA" id="ARBA00025865"/>
    </source>
</evidence>